<keyword evidence="4" id="KW-1185">Reference proteome</keyword>
<keyword evidence="2" id="KW-0732">Signal</keyword>
<evidence type="ECO:0000256" key="2">
    <source>
        <dbReference type="SAM" id="SignalP"/>
    </source>
</evidence>
<proteinExistence type="predicted"/>
<reference evidence="3" key="3">
    <citation type="submission" date="2023-05" db="EMBL/GenBank/DDBJ databases">
        <authorList>
            <person name="Smith C.H."/>
        </authorList>
    </citation>
    <scope>NUCLEOTIDE SEQUENCE</scope>
    <source>
        <strain evidence="3">CHS0354</strain>
        <tissue evidence="3">Mantle</tissue>
    </source>
</reference>
<accession>A0AAE0SQN4</accession>
<feature type="chain" id="PRO_5042148237" evidence="2">
    <location>
        <begin position="30"/>
        <end position="422"/>
    </location>
</feature>
<reference evidence="3" key="1">
    <citation type="journal article" date="2021" name="Genome Biol. Evol.">
        <title>A High-Quality Reference Genome for a Parasitic Bivalve with Doubly Uniparental Inheritance (Bivalvia: Unionida).</title>
        <authorList>
            <person name="Smith C.H."/>
        </authorList>
    </citation>
    <scope>NUCLEOTIDE SEQUENCE</scope>
    <source>
        <strain evidence="3">CHS0354</strain>
    </source>
</reference>
<comment type="caution">
    <text evidence="3">The sequence shown here is derived from an EMBL/GenBank/DDBJ whole genome shotgun (WGS) entry which is preliminary data.</text>
</comment>
<evidence type="ECO:0000313" key="3">
    <source>
        <dbReference type="EMBL" id="KAK3596277.1"/>
    </source>
</evidence>
<evidence type="ECO:0000256" key="1">
    <source>
        <dbReference type="SAM" id="MobiDB-lite"/>
    </source>
</evidence>
<dbReference type="AlphaFoldDB" id="A0AAE0SQN4"/>
<organism evidence="3 4">
    <name type="scientific">Potamilus streckersoni</name>
    <dbReference type="NCBI Taxonomy" id="2493646"/>
    <lineage>
        <taxon>Eukaryota</taxon>
        <taxon>Metazoa</taxon>
        <taxon>Spiralia</taxon>
        <taxon>Lophotrochozoa</taxon>
        <taxon>Mollusca</taxon>
        <taxon>Bivalvia</taxon>
        <taxon>Autobranchia</taxon>
        <taxon>Heteroconchia</taxon>
        <taxon>Palaeoheterodonta</taxon>
        <taxon>Unionida</taxon>
        <taxon>Unionoidea</taxon>
        <taxon>Unionidae</taxon>
        <taxon>Ambleminae</taxon>
        <taxon>Lampsilini</taxon>
        <taxon>Potamilus</taxon>
    </lineage>
</organism>
<reference evidence="3" key="2">
    <citation type="journal article" date="2021" name="Genome Biol. Evol.">
        <title>Developing a high-quality reference genome for a parasitic bivalve with doubly uniparental inheritance (Bivalvia: Unionida).</title>
        <authorList>
            <person name="Smith C.H."/>
        </authorList>
    </citation>
    <scope>NUCLEOTIDE SEQUENCE</scope>
    <source>
        <strain evidence="3">CHS0354</strain>
        <tissue evidence="3">Mantle</tissue>
    </source>
</reference>
<feature type="region of interest" description="Disordered" evidence="1">
    <location>
        <begin position="335"/>
        <end position="354"/>
    </location>
</feature>
<evidence type="ECO:0000313" key="4">
    <source>
        <dbReference type="Proteomes" id="UP001195483"/>
    </source>
</evidence>
<feature type="region of interest" description="Disordered" evidence="1">
    <location>
        <begin position="382"/>
        <end position="422"/>
    </location>
</feature>
<sequence>MSRTRWIEPEKTLLMLLVIQSSIIHTATAHEKVRHRYERVKRQATTPPPPWDPNLILGAVNELRDVNVANNADILPWITSRAPTDSSTVSVSTQFNDSSKTKFLLSMLPSNLANRVKASPMSQMTTEAPSTMIKTKTPVVLEFDPLVKIFGGKGNTFSSDTEGVKEVTSDIVTNNPHGNRHESIILRENELDSLNMGFTVDVTSPDWLTDDSAILGVFDLGMDMDTPIIDFTSTIDFSGTEDVTSAVDTVQIDDVTHATDVTNTVRNDVHQHVQDADAKSTTNTSTLKPVIPATCNQQCLVKQRANTIKKIQQLDLKVKNFVCLKNGQKRGCWKNQTVSNHGNTNKKSSQTRVNEKKQNIFDTRIKMLEKQMRSLQTRLHVINSKNDELKNKKANPLRTAGKKRPSKVALNRNPKTPKRMTK</sequence>
<protein>
    <submittedName>
        <fullName evidence="3">Uncharacterized protein</fullName>
    </submittedName>
</protein>
<feature type="compositionally biased region" description="Polar residues" evidence="1">
    <location>
        <begin position="335"/>
        <end position="352"/>
    </location>
</feature>
<dbReference type="Proteomes" id="UP001195483">
    <property type="component" value="Unassembled WGS sequence"/>
</dbReference>
<gene>
    <name evidence="3" type="ORF">CHS0354_024862</name>
</gene>
<dbReference type="EMBL" id="JAEAOA010001470">
    <property type="protein sequence ID" value="KAK3596277.1"/>
    <property type="molecule type" value="Genomic_DNA"/>
</dbReference>
<feature type="compositionally biased region" description="Basic residues" evidence="1">
    <location>
        <begin position="392"/>
        <end position="406"/>
    </location>
</feature>
<feature type="signal peptide" evidence="2">
    <location>
        <begin position="1"/>
        <end position="29"/>
    </location>
</feature>
<name>A0AAE0SQN4_9BIVA</name>